<proteinExistence type="predicted"/>
<accession>B8C026</accession>
<organism evidence="2 3">
    <name type="scientific">Thalassiosira pseudonana</name>
    <name type="common">Marine diatom</name>
    <name type="synonym">Cyclotella nana</name>
    <dbReference type="NCBI Taxonomy" id="35128"/>
    <lineage>
        <taxon>Eukaryota</taxon>
        <taxon>Sar</taxon>
        <taxon>Stramenopiles</taxon>
        <taxon>Ochrophyta</taxon>
        <taxon>Bacillariophyta</taxon>
        <taxon>Coscinodiscophyceae</taxon>
        <taxon>Thalassiosirophycidae</taxon>
        <taxon>Thalassiosirales</taxon>
        <taxon>Thalassiosiraceae</taxon>
        <taxon>Thalassiosira</taxon>
    </lineage>
</organism>
<feature type="region of interest" description="Disordered" evidence="1">
    <location>
        <begin position="1"/>
        <end position="82"/>
    </location>
</feature>
<gene>
    <name evidence="2" type="ORF">THAPSDRAFT_4708</name>
</gene>
<dbReference type="GeneID" id="7443737"/>
<evidence type="ECO:0000313" key="2">
    <source>
        <dbReference type="EMBL" id="EED92990.1"/>
    </source>
</evidence>
<reference evidence="2 3" key="1">
    <citation type="journal article" date="2004" name="Science">
        <title>The genome of the diatom Thalassiosira pseudonana: ecology, evolution, and metabolism.</title>
        <authorList>
            <person name="Armbrust E.V."/>
            <person name="Berges J.A."/>
            <person name="Bowler C."/>
            <person name="Green B.R."/>
            <person name="Martinez D."/>
            <person name="Putnam N.H."/>
            <person name="Zhou S."/>
            <person name="Allen A.E."/>
            <person name="Apt K.E."/>
            <person name="Bechner M."/>
            <person name="Brzezinski M.A."/>
            <person name="Chaal B.K."/>
            <person name="Chiovitti A."/>
            <person name="Davis A.K."/>
            <person name="Demarest M.S."/>
            <person name="Detter J.C."/>
            <person name="Glavina T."/>
            <person name="Goodstein D."/>
            <person name="Hadi M.Z."/>
            <person name="Hellsten U."/>
            <person name="Hildebrand M."/>
            <person name="Jenkins B.D."/>
            <person name="Jurka J."/>
            <person name="Kapitonov V.V."/>
            <person name="Kroger N."/>
            <person name="Lau W.W."/>
            <person name="Lane T.W."/>
            <person name="Larimer F.W."/>
            <person name="Lippmeier J.C."/>
            <person name="Lucas S."/>
            <person name="Medina M."/>
            <person name="Montsant A."/>
            <person name="Obornik M."/>
            <person name="Parker M.S."/>
            <person name="Palenik B."/>
            <person name="Pazour G.J."/>
            <person name="Richardson P.M."/>
            <person name="Rynearson T.A."/>
            <person name="Saito M.A."/>
            <person name="Schwartz D.C."/>
            <person name="Thamatrakoln K."/>
            <person name="Valentin K."/>
            <person name="Vardi A."/>
            <person name="Wilkerson F.P."/>
            <person name="Rokhsar D.S."/>
        </authorList>
    </citation>
    <scope>NUCLEOTIDE SEQUENCE [LARGE SCALE GENOMIC DNA]</scope>
    <source>
        <strain evidence="2 3">CCMP1335</strain>
    </source>
</reference>
<dbReference type="Gene3D" id="3.40.50.300">
    <property type="entry name" value="P-loop containing nucleotide triphosphate hydrolases"/>
    <property type="match status" value="1"/>
</dbReference>
<dbReference type="SUPFAM" id="SSF52540">
    <property type="entry name" value="P-loop containing nucleoside triphosphate hydrolases"/>
    <property type="match status" value="1"/>
</dbReference>
<dbReference type="InterPro" id="IPR027417">
    <property type="entry name" value="P-loop_NTPase"/>
</dbReference>
<evidence type="ECO:0000313" key="3">
    <source>
        <dbReference type="Proteomes" id="UP000001449"/>
    </source>
</evidence>
<dbReference type="RefSeq" id="XP_002289453.1">
    <property type="nucleotide sequence ID" value="XM_002289417.1"/>
</dbReference>
<dbReference type="InParanoid" id="B8C026"/>
<dbReference type="EMBL" id="CM000641">
    <property type="protein sequence ID" value="EED92990.1"/>
    <property type="molecule type" value="Genomic_DNA"/>
</dbReference>
<feature type="compositionally biased region" description="Acidic residues" evidence="1">
    <location>
        <begin position="1"/>
        <end position="12"/>
    </location>
</feature>
<dbReference type="PaxDb" id="35128-Thaps4708"/>
<protein>
    <submittedName>
        <fullName evidence="2">Uncharacterized protein</fullName>
    </submittedName>
</protein>
<sequence>MSDFDPFSDADCETGTGDTSSAVNNTSYARGALFTQPCDGSASSNDDDDSASSSSSDEASRPHIANAFHGHRSAGYDSPSTSYLRAQSNKLFSGIPAFGAAGDNDSSSSDDEDSSDSDSSADEEKKAATPIQERRARNIHRHEAYFKSLNFDELKQMNGAEAKGEKKQHKHSKASEGDTIHDTSVQYINGMVSLPRRRGMRFTTKSNTISSSAKQLPKPLPAELNDTYPHREDQIKTISAYLEAVVHKTTMAWRMTNNVKSFGNVHYSETSYHGDVKLAAPNPIMVSGSGGTGKTSIVRDAVRLIAERTNEDPKYQRSTVVSEAYIDCSTADGVSLVTLLNSAFNQLHDYYSGGDSVDYHSKIQYVKETIKYGSGTTNGNTNTVPPSSVVEEGNADYLDLIESDAEDEDDDGVEELIEKQRFKLKRKRRNKSTKHVAVKQARTQENSVRSSKFFRHARRSISKSAPIDHTTQLQKSSQKVNDSAPIASFGRAMSSLLQGGSTRKGINKYGRCAFLVIDNAERMLAWKKGSRNGLANLLMLPNMMGLNLMLILISQSTLLPYTGG</sequence>
<evidence type="ECO:0000256" key="1">
    <source>
        <dbReference type="SAM" id="MobiDB-lite"/>
    </source>
</evidence>
<reference evidence="2 3" key="2">
    <citation type="journal article" date="2008" name="Nature">
        <title>The Phaeodactylum genome reveals the evolutionary history of diatom genomes.</title>
        <authorList>
            <person name="Bowler C."/>
            <person name="Allen A.E."/>
            <person name="Badger J.H."/>
            <person name="Grimwood J."/>
            <person name="Jabbari K."/>
            <person name="Kuo A."/>
            <person name="Maheswari U."/>
            <person name="Martens C."/>
            <person name="Maumus F."/>
            <person name="Otillar R.P."/>
            <person name="Rayko E."/>
            <person name="Salamov A."/>
            <person name="Vandepoele K."/>
            <person name="Beszteri B."/>
            <person name="Gruber A."/>
            <person name="Heijde M."/>
            <person name="Katinka M."/>
            <person name="Mock T."/>
            <person name="Valentin K."/>
            <person name="Verret F."/>
            <person name="Berges J.A."/>
            <person name="Brownlee C."/>
            <person name="Cadoret J.P."/>
            <person name="Chiovitti A."/>
            <person name="Choi C.J."/>
            <person name="Coesel S."/>
            <person name="De Martino A."/>
            <person name="Detter J.C."/>
            <person name="Durkin C."/>
            <person name="Falciatore A."/>
            <person name="Fournet J."/>
            <person name="Haruta M."/>
            <person name="Huysman M.J."/>
            <person name="Jenkins B.D."/>
            <person name="Jiroutova K."/>
            <person name="Jorgensen R.E."/>
            <person name="Joubert Y."/>
            <person name="Kaplan A."/>
            <person name="Kroger N."/>
            <person name="Kroth P.G."/>
            <person name="La Roche J."/>
            <person name="Lindquist E."/>
            <person name="Lommer M."/>
            <person name="Martin-Jezequel V."/>
            <person name="Lopez P.J."/>
            <person name="Lucas S."/>
            <person name="Mangogna M."/>
            <person name="McGinnis K."/>
            <person name="Medlin L.K."/>
            <person name="Montsant A."/>
            <person name="Oudot-Le Secq M.P."/>
            <person name="Napoli C."/>
            <person name="Obornik M."/>
            <person name="Parker M.S."/>
            <person name="Petit J.L."/>
            <person name="Porcel B.M."/>
            <person name="Poulsen N."/>
            <person name="Robison M."/>
            <person name="Rychlewski L."/>
            <person name="Rynearson T.A."/>
            <person name="Schmutz J."/>
            <person name="Shapiro H."/>
            <person name="Siaut M."/>
            <person name="Stanley M."/>
            <person name="Sussman M.R."/>
            <person name="Taylor A.R."/>
            <person name="Vardi A."/>
            <person name="von Dassow P."/>
            <person name="Vyverman W."/>
            <person name="Willis A."/>
            <person name="Wyrwicz L.S."/>
            <person name="Rokhsar D.S."/>
            <person name="Weissenbach J."/>
            <person name="Armbrust E.V."/>
            <person name="Green B.R."/>
            <person name="Van de Peer Y."/>
            <person name="Grigoriev I.V."/>
        </authorList>
    </citation>
    <scope>NUCLEOTIDE SEQUENCE [LARGE SCALE GENOMIC DNA]</scope>
    <source>
        <strain evidence="2 3">CCMP1335</strain>
    </source>
</reference>
<feature type="region of interest" description="Disordered" evidence="1">
    <location>
        <begin position="94"/>
        <end position="139"/>
    </location>
</feature>
<keyword evidence="3" id="KW-1185">Reference proteome</keyword>
<feature type="compositionally biased region" description="Polar residues" evidence="1">
    <location>
        <begin position="16"/>
        <end position="28"/>
    </location>
</feature>
<dbReference type="KEGG" id="tps:THAPSDRAFT_4708"/>
<name>B8C026_THAPS</name>
<feature type="compositionally biased region" description="Acidic residues" evidence="1">
    <location>
        <begin position="108"/>
        <end position="121"/>
    </location>
</feature>
<dbReference type="HOGENOM" id="CLU_483597_0_0_1"/>
<dbReference type="Proteomes" id="UP000001449">
    <property type="component" value="Chromosome 4"/>
</dbReference>
<feature type="compositionally biased region" description="Basic and acidic residues" evidence="1">
    <location>
        <begin position="122"/>
        <end position="139"/>
    </location>
</feature>
<dbReference type="AlphaFoldDB" id="B8C026"/>